<dbReference type="GO" id="GO:0003677">
    <property type="term" value="F:DNA binding"/>
    <property type="evidence" value="ECO:0007669"/>
    <property type="project" value="UniProtKB-KW"/>
</dbReference>
<evidence type="ECO:0000256" key="1">
    <source>
        <dbReference type="ARBA" id="ARBA00023125"/>
    </source>
</evidence>
<dbReference type="PROSITE" id="PS51736">
    <property type="entry name" value="RECOMBINASES_3"/>
    <property type="match status" value="1"/>
</dbReference>
<dbReference type="eggNOG" id="COG1961">
    <property type="taxonomic scope" value="Bacteria"/>
</dbReference>
<dbReference type="Gene3D" id="3.90.1750.20">
    <property type="entry name" value="Putative Large Serine Recombinase, Chain B, Domain 2"/>
    <property type="match status" value="1"/>
</dbReference>
<dbReference type="InterPro" id="IPR036162">
    <property type="entry name" value="Resolvase-like_N_sf"/>
</dbReference>
<dbReference type="GO" id="GO:0000150">
    <property type="term" value="F:DNA strand exchange activity"/>
    <property type="evidence" value="ECO:0007669"/>
    <property type="project" value="InterPro"/>
</dbReference>
<keyword evidence="7" id="KW-1185">Reference proteome</keyword>
<dbReference type="Gene3D" id="3.40.50.1390">
    <property type="entry name" value="Resolvase, N-terminal catalytic domain"/>
    <property type="match status" value="1"/>
</dbReference>
<dbReference type="PROSITE" id="PS51737">
    <property type="entry name" value="RECOMBINASE_DNA_BIND"/>
    <property type="match status" value="1"/>
</dbReference>
<keyword evidence="3" id="KW-0175">Coiled coil</keyword>
<dbReference type="InterPro" id="IPR025827">
    <property type="entry name" value="Zn_ribbon_recom_dom"/>
</dbReference>
<feature type="domain" description="Recombinase" evidence="5">
    <location>
        <begin position="177"/>
        <end position="294"/>
    </location>
</feature>
<proteinExistence type="predicted"/>
<keyword evidence="1" id="KW-0238">DNA-binding</keyword>
<dbReference type="InterPro" id="IPR006119">
    <property type="entry name" value="Resolv_N"/>
</dbReference>
<dbReference type="HOGENOM" id="CLU_030020_2_0_4"/>
<reference evidence="7" key="1">
    <citation type="submission" date="2010-05" db="EMBL/GenBank/DDBJ databases">
        <title>Complete sequence of Methylotenera sp. 301.</title>
        <authorList>
            <person name="Lucas S."/>
            <person name="Copeland A."/>
            <person name="Lapidus A."/>
            <person name="Cheng J.-F."/>
            <person name="Bruce D."/>
            <person name="Goodwin L."/>
            <person name="Pitluck S."/>
            <person name="Clum A."/>
            <person name="Land M."/>
            <person name="Hauser L."/>
            <person name="Kyrpides N."/>
            <person name="Ivanova N."/>
            <person name="Chistoservova L."/>
            <person name="Kalyuzhnaya M."/>
            <person name="Woyke T."/>
        </authorList>
    </citation>
    <scope>NUCLEOTIDE SEQUENCE [LARGE SCALE GENOMIC DNA]</scope>
    <source>
        <strain evidence="7">301</strain>
    </source>
</reference>
<dbReference type="PANTHER" id="PTHR30461">
    <property type="entry name" value="DNA-INVERTASE FROM LAMBDOID PROPHAGE"/>
    <property type="match status" value="1"/>
</dbReference>
<dbReference type="Pfam" id="PF13408">
    <property type="entry name" value="Zn_ribbon_recom"/>
    <property type="match status" value="1"/>
</dbReference>
<name>D7DNJ0_METV0</name>
<dbReference type="SMART" id="SM00857">
    <property type="entry name" value="Resolvase"/>
    <property type="match status" value="1"/>
</dbReference>
<accession>D7DNJ0</accession>
<dbReference type="KEGG" id="meh:M301_2635"/>
<dbReference type="CDD" id="cd00338">
    <property type="entry name" value="Ser_Recombinase"/>
    <property type="match status" value="1"/>
</dbReference>
<reference evidence="6 7" key="2">
    <citation type="journal article" date="2011" name="J. Bacteriol.">
        <title>Genomes of three methylotrophs from a single niche uncover genetic and metabolic divergence of Methylophilaceae.</title>
        <authorList>
            <person name="Lapidus A."/>
            <person name="Clum A."/>
            <person name="Labutti K."/>
            <person name="Kaluzhnaya M.G."/>
            <person name="Lim S."/>
            <person name="Beck D.A."/>
            <person name="Glavina Del Rio T."/>
            <person name="Nolan M."/>
            <person name="Mavromatis K."/>
            <person name="Huntemann M."/>
            <person name="Lucas S."/>
            <person name="Lidstrom M.E."/>
            <person name="Ivanova N."/>
            <person name="Chistoserdova L."/>
        </authorList>
    </citation>
    <scope>NUCLEOTIDE SEQUENCE [LARGE SCALE GENOMIC DNA]</scope>
    <source>
        <strain evidence="6 7">301</strain>
    </source>
</reference>
<organism evidence="6 7">
    <name type="scientific">Methylotenera versatilis (strain 301)</name>
    <dbReference type="NCBI Taxonomy" id="666681"/>
    <lineage>
        <taxon>Bacteria</taxon>
        <taxon>Pseudomonadati</taxon>
        <taxon>Pseudomonadota</taxon>
        <taxon>Betaproteobacteria</taxon>
        <taxon>Nitrosomonadales</taxon>
        <taxon>Methylophilaceae</taxon>
        <taxon>Methylotenera</taxon>
    </lineage>
</organism>
<dbReference type="InterPro" id="IPR050639">
    <property type="entry name" value="SSR_resolvase"/>
</dbReference>
<evidence type="ECO:0000259" key="5">
    <source>
        <dbReference type="PROSITE" id="PS51737"/>
    </source>
</evidence>
<evidence type="ECO:0000256" key="3">
    <source>
        <dbReference type="SAM" id="Coils"/>
    </source>
</evidence>
<dbReference type="SUPFAM" id="SSF53041">
    <property type="entry name" value="Resolvase-like"/>
    <property type="match status" value="1"/>
</dbReference>
<keyword evidence="2" id="KW-0233">DNA recombination</keyword>
<protein>
    <submittedName>
        <fullName evidence="6">Recombinase</fullName>
    </submittedName>
</protein>
<dbReference type="PANTHER" id="PTHR30461:SF2">
    <property type="entry name" value="SERINE RECOMBINASE PINE-RELATED"/>
    <property type="match status" value="1"/>
</dbReference>
<dbReference type="AlphaFoldDB" id="D7DNJ0"/>
<dbReference type="InterPro" id="IPR011109">
    <property type="entry name" value="DNA_bind_recombinase_dom"/>
</dbReference>
<evidence type="ECO:0000313" key="7">
    <source>
        <dbReference type="Proteomes" id="UP000000383"/>
    </source>
</evidence>
<dbReference type="OrthoDB" id="9791494at2"/>
<evidence type="ECO:0000256" key="2">
    <source>
        <dbReference type="ARBA" id="ARBA00023172"/>
    </source>
</evidence>
<dbReference type="EMBL" id="CP002056">
    <property type="protein sequence ID" value="ADI30991.1"/>
    <property type="molecule type" value="Genomic_DNA"/>
</dbReference>
<dbReference type="Proteomes" id="UP000000383">
    <property type="component" value="Chromosome"/>
</dbReference>
<evidence type="ECO:0000313" key="6">
    <source>
        <dbReference type="EMBL" id="ADI30991.1"/>
    </source>
</evidence>
<dbReference type="RefSeq" id="WP_013149298.1">
    <property type="nucleotide sequence ID" value="NC_014207.1"/>
</dbReference>
<evidence type="ECO:0000259" key="4">
    <source>
        <dbReference type="PROSITE" id="PS51736"/>
    </source>
</evidence>
<feature type="domain" description="Resolvase/invertase-type recombinase catalytic" evidence="4">
    <location>
        <begin position="3"/>
        <end position="167"/>
    </location>
</feature>
<feature type="coiled-coil region" evidence="3">
    <location>
        <begin position="422"/>
        <end position="456"/>
    </location>
</feature>
<dbReference type="Pfam" id="PF07508">
    <property type="entry name" value="Recombinase"/>
    <property type="match status" value="1"/>
</dbReference>
<sequence>MRKAYSYIRMSTNVQLKGDSLRRQLDASEVYAKNNDFELVDSIDGRPLKDIGISGYNGINSQKGVLSVFLDALEKGEIEPNSVLLIESLDRLSRDRLSDALTQFMGILSKGIEIITLTDNQKYTKEIIDKNPGSLYISLGVMFRANEESEIKSKRLKAAWESKRQNANTQKVSKLCPAWLKYSEKTENFELVETKAKIVKTIFDLCISTCGLYGIARYLNENEVPVFGRGKLWHRSYIKKIISNRATIGEFQSFSMVDNKRQPFGDPVKDYFPSVVDEKTFYLANSAITRRDVSEKGRKGISFSNLFTGVVYCGDCGFKMILRNRGIRGGKSLQCGNKQEGGGCKTSDWNFNTFEKIIFNHLLEIDFNSLLNSEASYKDLTYEIEALLEKQSTKEIESQNALDISLTATLSMESKSRVIDKLNSIESEILDIKNQIKKLRNASEEEKENKETLSKESLKRMVEILHEHSDDYFFRSALNQILRRTIDRITLFDHKLAYQAWDIEQDDPVVKQYLREKPNLSMQFEKLVETSNFEIYYKNYYKRLTIKYKTGSVRHLLYGTNASFLSSNFIKKN</sequence>
<dbReference type="InterPro" id="IPR038109">
    <property type="entry name" value="DNA_bind_recomb_sf"/>
</dbReference>
<gene>
    <name evidence="6" type="ordered locus">M301_2635</name>
</gene>
<dbReference type="Pfam" id="PF00239">
    <property type="entry name" value="Resolvase"/>
    <property type="match status" value="1"/>
</dbReference>